<dbReference type="EMBL" id="KX883486">
    <property type="protein sequence ID" value="APG77032.1"/>
    <property type="molecule type" value="Genomic_RNA"/>
</dbReference>
<reference evidence="2" key="1">
    <citation type="journal article" date="2016" name="Nature">
        <title>Redefining the invertebrate RNA virosphere.</title>
        <authorList>
            <person name="Shi M."/>
            <person name="Lin X.D."/>
            <person name="Tian J.H."/>
            <person name="Chen L.J."/>
            <person name="Chen X."/>
            <person name="Li C.X."/>
            <person name="Qin X.C."/>
            <person name="Li J."/>
            <person name="Cao J.P."/>
            <person name="Eden J.S."/>
            <person name="Buchmann J."/>
            <person name="Wang W."/>
            <person name="Xu J."/>
            <person name="Holmes E.C."/>
            <person name="Zhang Y.Z."/>
        </authorList>
    </citation>
    <scope>NUCLEOTIDE SEQUENCE</scope>
    <source>
        <strain evidence="2">BHTSS13603</strain>
    </source>
</reference>
<feature type="region of interest" description="Disordered" evidence="1">
    <location>
        <begin position="222"/>
        <end position="243"/>
    </location>
</feature>
<proteinExistence type="predicted"/>
<organism evidence="2">
    <name type="scientific">Beihai levi-like virus 2</name>
    <dbReference type="NCBI Taxonomy" id="1922405"/>
    <lineage>
        <taxon>Viruses</taxon>
        <taxon>Riboviria</taxon>
    </lineage>
</organism>
<evidence type="ECO:0000256" key="1">
    <source>
        <dbReference type="SAM" id="MobiDB-lite"/>
    </source>
</evidence>
<accession>A0A1L3KI62</accession>
<name>A0A1L3KI62_9VIRU</name>
<feature type="compositionally biased region" description="Basic and acidic residues" evidence="1">
    <location>
        <begin position="228"/>
        <end position="239"/>
    </location>
</feature>
<sequence length="422" mass="48545">MVAFNPSSIKYSQKPVGSWYDWVYDPHPKTGTFFAYTERDKGEMFSINHKPDPDGKYRRGGNWLAYKQEIRCAGSSNRTYRAGWGPAYEGTFIIKDSTINNWASELFHAVPDKDDVYNDCFSYGAQAYAALKPAPPDFSAASSLYELKEYLNPLKQKVLKHHKRQQKLQMRHGKLTAQMYIGYYFSWLPLFSDVRNFIVAFNNRKKRFDQLLRDEGKPVRRRRYLSKKTGDEDTSHEESWTAGGRGYNPETRPVLVTQCYAKYGGYGGGRKQTRNVSVWCAGAASYLLPPGPRDGPWKRKIMRRILGLYLSPSQVYQIIPWSWMADYFSGLGHFMDAVSGGVEDRLWFHYAYVMRKETKTGVFDFWGTTYDFSGAYQRYDTQARIKSVTMARNTASPFGWGLETPNSHQMSILGALGYSRLP</sequence>
<protein>
    <submittedName>
        <fullName evidence="2">Uncharacterized protein</fullName>
    </submittedName>
</protein>
<evidence type="ECO:0000313" key="2">
    <source>
        <dbReference type="EMBL" id="APG77032.1"/>
    </source>
</evidence>